<keyword evidence="4" id="KW-1185">Reference proteome</keyword>
<sequence>MTLQNHDTPEHGILKHLLSPAPFPRASDSADPSGILPSVGAGGSIASFDTDSRHQQLSLTAARVGTYQLVLSDGLVHGDAQFFRLLGLPLDTRPNTDPNQSTSQSTVSLEAFQQQLNHDDRYQLQNALDAIRHNHSKAFELCFRIPSDAGKTIPVLDRGRVFREDGRLLIAGALVDLTGFVAPVQQFQHLTSHDPLTGLLSRHGIWRLVEQAHQQTHETKRECAIALLDVDHLKDINDMHGPTLGDRVLSALAERLHERLRPKNITIGRWGGDEFLAVAADTDEAALVQEIDGARQMLAEKPLNIDGQDISVTLSAGVTSARRLMDSTEQALARADVALYRAKKDGYNRVYGGSTGAGTDNRTLSLAILVQDAVRTARVTPVFQPVVRLRDRQPVAEEAFSRIMENGSRLLNASAFIEVALQLKLLHRIDHMLFEAAMERIAYPPSNSAFPPRDRQSRPIFVHVSEDLIQHPATLNDMINALDGATLPEPLPLVLVLNEQTATEHKKMVADTLKPLLDLGCKLSVSGYGTRGHSLQLLHQDLPINFLSIDPFLVQKALESDRARSVIAELQQSARGLGITTIAKQVQNPATLNLAIELGLDWGQGYLLGVPTDPSWPLSARSDSG</sequence>
<dbReference type="EMBL" id="CP121472">
    <property type="protein sequence ID" value="WPL16280.1"/>
    <property type="molecule type" value="Genomic_DNA"/>
</dbReference>
<evidence type="ECO:0000259" key="2">
    <source>
        <dbReference type="PROSITE" id="PS50887"/>
    </source>
</evidence>
<dbReference type="InterPro" id="IPR043128">
    <property type="entry name" value="Rev_trsase/Diguanyl_cyclase"/>
</dbReference>
<dbReference type="SMART" id="SM00267">
    <property type="entry name" value="GGDEF"/>
    <property type="match status" value="1"/>
</dbReference>
<feature type="domain" description="GGDEF" evidence="2">
    <location>
        <begin position="221"/>
        <end position="355"/>
    </location>
</feature>
<dbReference type="CDD" id="cd01948">
    <property type="entry name" value="EAL"/>
    <property type="match status" value="1"/>
</dbReference>
<dbReference type="InterPro" id="IPR000160">
    <property type="entry name" value="GGDEF_dom"/>
</dbReference>
<evidence type="ECO:0000313" key="3">
    <source>
        <dbReference type="EMBL" id="WPL16280.1"/>
    </source>
</evidence>
<dbReference type="SMART" id="SM00052">
    <property type="entry name" value="EAL"/>
    <property type="match status" value="1"/>
</dbReference>
<dbReference type="InterPro" id="IPR035919">
    <property type="entry name" value="EAL_sf"/>
</dbReference>
<dbReference type="Gene3D" id="3.30.70.270">
    <property type="match status" value="1"/>
</dbReference>
<dbReference type="InterPro" id="IPR029787">
    <property type="entry name" value="Nucleotide_cyclase"/>
</dbReference>
<dbReference type="Gene3D" id="3.30.450.20">
    <property type="entry name" value="PAS domain"/>
    <property type="match status" value="1"/>
</dbReference>
<gene>
    <name evidence="3" type="primary">cph2_4</name>
    <name evidence="3" type="ORF">Thiowin_01233</name>
</gene>
<dbReference type="PANTHER" id="PTHR33121">
    <property type="entry name" value="CYCLIC DI-GMP PHOSPHODIESTERASE PDEF"/>
    <property type="match status" value="1"/>
</dbReference>
<dbReference type="PANTHER" id="PTHR33121:SF79">
    <property type="entry name" value="CYCLIC DI-GMP PHOSPHODIESTERASE PDED-RELATED"/>
    <property type="match status" value="1"/>
</dbReference>
<dbReference type="Pfam" id="PF00563">
    <property type="entry name" value="EAL"/>
    <property type="match status" value="1"/>
</dbReference>
<dbReference type="NCBIfam" id="TIGR00254">
    <property type="entry name" value="GGDEF"/>
    <property type="match status" value="1"/>
</dbReference>
<accession>A0ABZ0S5F8</accession>
<dbReference type="PROSITE" id="PS50887">
    <property type="entry name" value="GGDEF"/>
    <property type="match status" value="1"/>
</dbReference>
<name>A0ABZ0S5F8_9GAMM</name>
<dbReference type="SUPFAM" id="SSF141868">
    <property type="entry name" value="EAL domain-like"/>
    <property type="match status" value="1"/>
</dbReference>
<dbReference type="Gene3D" id="3.20.20.450">
    <property type="entry name" value="EAL domain"/>
    <property type="match status" value="1"/>
</dbReference>
<organism evidence="3 4">
    <name type="scientific">Thiorhodovibrio winogradskyi</name>
    <dbReference type="NCBI Taxonomy" id="77007"/>
    <lineage>
        <taxon>Bacteria</taxon>
        <taxon>Pseudomonadati</taxon>
        <taxon>Pseudomonadota</taxon>
        <taxon>Gammaproteobacteria</taxon>
        <taxon>Chromatiales</taxon>
        <taxon>Chromatiaceae</taxon>
        <taxon>Thiorhodovibrio</taxon>
    </lineage>
</organism>
<dbReference type="SUPFAM" id="SSF55073">
    <property type="entry name" value="Nucleotide cyclase"/>
    <property type="match status" value="1"/>
</dbReference>
<dbReference type="InterPro" id="IPR050706">
    <property type="entry name" value="Cyclic-di-GMP_PDE-like"/>
</dbReference>
<protein>
    <submittedName>
        <fullName evidence="3">Bacteriophytochrome cph2</fullName>
    </submittedName>
</protein>
<dbReference type="PROSITE" id="PS50883">
    <property type="entry name" value="EAL"/>
    <property type="match status" value="1"/>
</dbReference>
<evidence type="ECO:0000313" key="4">
    <source>
        <dbReference type="Proteomes" id="UP001432180"/>
    </source>
</evidence>
<evidence type="ECO:0000259" key="1">
    <source>
        <dbReference type="PROSITE" id="PS50883"/>
    </source>
</evidence>
<reference evidence="3 4" key="1">
    <citation type="journal article" date="2023" name="Microorganisms">
        <title>Thiorhodovibrio frisius and Trv. litoralis spp. nov., Two Novel Members from a Clade of Fastidious Purple Sulfur Bacteria That Exhibit Unique Red-Shifted Light-Harvesting Capabilities.</title>
        <authorList>
            <person name="Methner A."/>
            <person name="Kuzyk S.B."/>
            <person name="Petersen J."/>
            <person name="Bauer S."/>
            <person name="Brinkmann H."/>
            <person name="Sichau K."/>
            <person name="Wanner G."/>
            <person name="Wolf J."/>
            <person name="Neumann-Schaal M."/>
            <person name="Henke P."/>
            <person name="Tank M."/>
            <person name="Sproer C."/>
            <person name="Bunk B."/>
            <person name="Overmann J."/>
        </authorList>
    </citation>
    <scope>NUCLEOTIDE SEQUENCE [LARGE SCALE GENOMIC DNA]</scope>
    <source>
        <strain evidence="3 4">DSM 6702</strain>
    </source>
</reference>
<dbReference type="Pfam" id="PF00990">
    <property type="entry name" value="GGDEF"/>
    <property type="match status" value="1"/>
</dbReference>
<proteinExistence type="predicted"/>
<dbReference type="CDD" id="cd01949">
    <property type="entry name" value="GGDEF"/>
    <property type="match status" value="1"/>
</dbReference>
<dbReference type="Proteomes" id="UP001432180">
    <property type="component" value="Chromosome"/>
</dbReference>
<dbReference type="InterPro" id="IPR001633">
    <property type="entry name" value="EAL_dom"/>
</dbReference>
<feature type="domain" description="EAL" evidence="1">
    <location>
        <begin position="363"/>
        <end position="625"/>
    </location>
</feature>